<accession>A0ACB0J5R4</accession>
<dbReference type="EMBL" id="CASHSV030000024">
    <property type="protein sequence ID" value="CAJ2639850.1"/>
    <property type="molecule type" value="Genomic_DNA"/>
</dbReference>
<name>A0ACB0J5R4_TRIPR</name>
<reference evidence="1" key="1">
    <citation type="submission" date="2023-10" db="EMBL/GenBank/DDBJ databases">
        <authorList>
            <person name="Rodriguez Cubillos JULIANA M."/>
            <person name="De Vega J."/>
        </authorList>
    </citation>
    <scope>NUCLEOTIDE SEQUENCE</scope>
</reference>
<evidence type="ECO:0000313" key="2">
    <source>
        <dbReference type="Proteomes" id="UP001177021"/>
    </source>
</evidence>
<organism evidence="1 2">
    <name type="scientific">Trifolium pratense</name>
    <name type="common">Red clover</name>
    <dbReference type="NCBI Taxonomy" id="57577"/>
    <lineage>
        <taxon>Eukaryota</taxon>
        <taxon>Viridiplantae</taxon>
        <taxon>Streptophyta</taxon>
        <taxon>Embryophyta</taxon>
        <taxon>Tracheophyta</taxon>
        <taxon>Spermatophyta</taxon>
        <taxon>Magnoliopsida</taxon>
        <taxon>eudicotyledons</taxon>
        <taxon>Gunneridae</taxon>
        <taxon>Pentapetalae</taxon>
        <taxon>rosids</taxon>
        <taxon>fabids</taxon>
        <taxon>Fabales</taxon>
        <taxon>Fabaceae</taxon>
        <taxon>Papilionoideae</taxon>
        <taxon>50 kb inversion clade</taxon>
        <taxon>NPAAA clade</taxon>
        <taxon>Hologalegina</taxon>
        <taxon>IRL clade</taxon>
        <taxon>Trifolieae</taxon>
        <taxon>Trifolium</taxon>
    </lineage>
</organism>
<protein>
    <submittedName>
        <fullName evidence="1">Uncharacterized protein</fullName>
    </submittedName>
</protein>
<gene>
    <name evidence="1" type="ORF">MILVUS5_LOCUS9801</name>
</gene>
<keyword evidence="2" id="KW-1185">Reference proteome</keyword>
<dbReference type="Proteomes" id="UP001177021">
    <property type="component" value="Unassembled WGS sequence"/>
</dbReference>
<sequence>MKTKTEKGRVVLAFSFSILSQNRCSQFLSHRRPPLSIPLSLLSISLPHLAVTPFNLPPQPHHCSAHRAAPHSLFLFVSFEIATLLAAMSIEELKSVMEEHFDLMSDLVQKISSELSSNLRPAYDNFLGFFHAIDWKEPWLLGLLTFHVVLLLVTIISRRNTNFQMFLFLLTLAGVYLAERLNSFLGGNWKNFSSQNYFDPSGVFMSVLWSGPLLALAMIILINTLFSLCYLIVKWKRAELRHRARAARSKQE</sequence>
<comment type="caution">
    <text evidence="1">The sequence shown here is derived from an EMBL/GenBank/DDBJ whole genome shotgun (WGS) entry which is preliminary data.</text>
</comment>
<proteinExistence type="predicted"/>
<evidence type="ECO:0000313" key="1">
    <source>
        <dbReference type="EMBL" id="CAJ2639850.1"/>
    </source>
</evidence>